<organism evidence="2 3">
    <name type="scientific">Rhodococcus opacus</name>
    <name type="common">Nocardia opaca</name>
    <dbReference type="NCBI Taxonomy" id="37919"/>
    <lineage>
        <taxon>Bacteria</taxon>
        <taxon>Bacillati</taxon>
        <taxon>Actinomycetota</taxon>
        <taxon>Actinomycetes</taxon>
        <taxon>Mycobacteriales</taxon>
        <taxon>Nocardiaceae</taxon>
        <taxon>Rhodococcus</taxon>
    </lineage>
</organism>
<evidence type="ECO:0000313" key="3">
    <source>
        <dbReference type="Proteomes" id="UP000239290"/>
    </source>
</evidence>
<proteinExistence type="predicted"/>
<name>A0A2S8IRB0_RHOOP</name>
<dbReference type="Gene3D" id="3.30.750.24">
    <property type="entry name" value="STAS domain"/>
    <property type="match status" value="1"/>
</dbReference>
<dbReference type="RefSeq" id="WP_105421573.1">
    <property type="nucleotide sequence ID" value="NZ_PUIO01000058.1"/>
</dbReference>
<gene>
    <name evidence="2" type="ORF">C5613_34900</name>
</gene>
<dbReference type="Proteomes" id="UP000239290">
    <property type="component" value="Unassembled WGS sequence"/>
</dbReference>
<dbReference type="CDD" id="cd07043">
    <property type="entry name" value="STAS_anti-anti-sigma_factors"/>
    <property type="match status" value="1"/>
</dbReference>
<comment type="caution">
    <text evidence="2">The sequence shown here is derived from an EMBL/GenBank/DDBJ whole genome shotgun (WGS) entry which is preliminary data.</text>
</comment>
<evidence type="ECO:0000313" key="2">
    <source>
        <dbReference type="EMBL" id="PQP17300.1"/>
    </source>
</evidence>
<dbReference type="InterPro" id="IPR036513">
    <property type="entry name" value="STAS_dom_sf"/>
</dbReference>
<feature type="domain" description="STAS" evidence="1">
    <location>
        <begin position="44"/>
        <end position="141"/>
    </location>
</feature>
<dbReference type="InterPro" id="IPR002645">
    <property type="entry name" value="STAS_dom"/>
</dbReference>
<dbReference type="EMBL" id="PUIO01000058">
    <property type="protein sequence ID" value="PQP17300.1"/>
    <property type="molecule type" value="Genomic_DNA"/>
</dbReference>
<reference evidence="3" key="1">
    <citation type="submission" date="2018-02" db="EMBL/GenBank/DDBJ databases">
        <title>Draft genome sequencing of Rhodococcus opacus KU647198.</title>
        <authorList>
            <person name="Zheng B.-X."/>
        </authorList>
    </citation>
    <scope>NUCLEOTIDE SEQUENCE [LARGE SCALE GENOMIC DNA]</scope>
    <source>
        <strain evidence="3">04-OD7</strain>
    </source>
</reference>
<dbReference type="AlphaFoldDB" id="A0A2S8IRB0"/>
<dbReference type="PROSITE" id="PS50801">
    <property type="entry name" value="STAS"/>
    <property type="match status" value="1"/>
</dbReference>
<sequence>MAYLRSIIDTTQHFCLALAQTAAWDQADPDECGFALQIDEPSGGPVVLRVSGDLDVVTAPLLGACLDEVVLRGRSVVVDLLPTGFVGCAALSVLAAAGNRLRDQRSRLTVAAPGDLRRIIVAVGIDAVQCFASVAEAFAAAHPTGAGSVVNRVPPLPMLDRPIPPRRRPVAVRRPAQPVG</sequence>
<protein>
    <recommendedName>
        <fullName evidence="1">STAS domain-containing protein</fullName>
    </recommendedName>
</protein>
<dbReference type="SUPFAM" id="SSF52091">
    <property type="entry name" value="SpoIIaa-like"/>
    <property type="match status" value="1"/>
</dbReference>
<accession>A0A2S8IRB0</accession>
<evidence type="ECO:0000259" key="1">
    <source>
        <dbReference type="PROSITE" id="PS50801"/>
    </source>
</evidence>
<dbReference type="Pfam" id="PF01740">
    <property type="entry name" value="STAS"/>
    <property type="match status" value="1"/>
</dbReference>